<evidence type="ECO:0000259" key="1">
    <source>
        <dbReference type="Pfam" id="PF12706"/>
    </source>
</evidence>
<keyword evidence="3" id="KW-1185">Reference proteome</keyword>
<evidence type="ECO:0000313" key="3">
    <source>
        <dbReference type="Proteomes" id="UP000199125"/>
    </source>
</evidence>
<dbReference type="EMBL" id="FNXG01000002">
    <property type="protein sequence ID" value="SEH87476.1"/>
    <property type="molecule type" value="Genomic_DNA"/>
</dbReference>
<dbReference type="RefSeq" id="WP_090846994.1">
    <property type="nucleotide sequence ID" value="NZ_FNXG01000002.1"/>
</dbReference>
<accession>A0A1H6LRP3</accession>
<protein>
    <submittedName>
        <fullName evidence="2">Phosphoribosyl 1,2-cyclic phosphate phosphodiesterase</fullName>
    </submittedName>
</protein>
<proteinExistence type="predicted"/>
<evidence type="ECO:0000313" key="2">
    <source>
        <dbReference type="EMBL" id="SEH87476.1"/>
    </source>
</evidence>
<feature type="domain" description="Metallo-beta-lactamase" evidence="1">
    <location>
        <begin position="50"/>
        <end position="237"/>
    </location>
</feature>
<sequence length="267" mass="29054">MIRATILGCGSSGGVPRLGGHWGECDPSNPKNRRRRCSLLVERPGRLGATQVLIDSGPDMVAQLTDAGVGLLDAVVWTHPHADHIHGLDDLRQIVHNRRALLPGWADQPTAQALLHRFGYAFETPPGSTYPPILQLNLIDGPFTIEGAGGALHFTPFTVDHGGIPSLGFRIAEAVGGKALVYLPDVREIPDEAWPAIMHPELFICDALRRTPHPSHAHLALTLDWIRRSGARRGVLTNMHIDLDHDKLLAETPENVVPAHDGMVIEL</sequence>
<dbReference type="InterPro" id="IPR001279">
    <property type="entry name" value="Metallo-B-lactamas"/>
</dbReference>
<dbReference type="SUPFAM" id="SSF56281">
    <property type="entry name" value="Metallo-hydrolase/oxidoreductase"/>
    <property type="match status" value="1"/>
</dbReference>
<dbReference type="CDD" id="cd16279">
    <property type="entry name" value="metallo-hydrolase-like_MBL-fold"/>
    <property type="match status" value="1"/>
</dbReference>
<reference evidence="3" key="1">
    <citation type="submission" date="2016-10" db="EMBL/GenBank/DDBJ databases">
        <authorList>
            <person name="Varghese N."/>
            <person name="Submissions S."/>
        </authorList>
    </citation>
    <scope>NUCLEOTIDE SEQUENCE [LARGE SCALE GENOMIC DNA]</scope>
    <source>
        <strain evidence="3">DSM 11593</strain>
    </source>
</reference>
<dbReference type="PANTHER" id="PTHR42663:SF6">
    <property type="entry name" value="HYDROLASE C777.06C-RELATED"/>
    <property type="match status" value="1"/>
</dbReference>
<dbReference type="AlphaFoldDB" id="A0A1H6LRP3"/>
<dbReference type="InterPro" id="IPR036866">
    <property type="entry name" value="RibonucZ/Hydroxyglut_hydro"/>
</dbReference>
<organism evidence="2 3">
    <name type="scientific">Paracoccus alkenifer</name>
    <dbReference type="NCBI Taxonomy" id="65735"/>
    <lineage>
        <taxon>Bacteria</taxon>
        <taxon>Pseudomonadati</taxon>
        <taxon>Pseudomonadota</taxon>
        <taxon>Alphaproteobacteria</taxon>
        <taxon>Rhodobacterales</taxon>
        <taxon>Paracoccaceae</taxon>
        <taxon>Paracoccus</taxon>
    </lineage>
</organism>
<dbReference type="Pfam" id="PF12706">
    <property type="entry name" value="Lactamase_B_2"/>
    <property type="match status" value="1"/>
</dbReference>
<dbReference type="Proteomes" id="UP000199125">
    <property type="component" value="Unassembled WGS sequence"/>
</dbReference>
<gene>
    <name evidence="2" type="ORF">SAMN04488075_1561</name>
</gene>
<dbReference type="STRING" id="65735.SAMN04488075_1561"/>
<dbReference type="PANTHER" id="PTHR42663">
    <property type="entry name" value="HYDROLASE C777.06C-RELATED-RELATED"/>
    <property type="match status" value="1"/>
</dbReference>
<dbReference type="OrthoDB" id="9781189at2"/>
<name>A0A1H6LRP3_9RHOB</name>
<dbReference type="Gene3D" id="3.60.15.10">
    <property type="entry name" value="Ribonuclease Z/Hydroxyacylglutathione hydrolase-like"/>
    <property type="match status" value="1"/>
</dbReference>